<evidence type="ECO:0000259" key="6">
    <source>
        <dbReference type="PROSITE" id="PS50103"/>
    </source>
</evidence>
<dbReference type="AlphaFoldDB" id="A0A9P5H5K8"/>
<evidence type="ECO:0000256" key="2">
    <source>
        <dbReference type="ARBA" id="ARBA00022771"/>
    </source>
</evidence>
<keyword evidence="2 4" id="KW-0863">Zinc-finger</keyword>
<dbReference type="EMBL" id="JAANBB010000222">
    <property type="protein sequence ID" value="KAF7546203.1"/>
    <property type="molecule type" value="Genomic_DNA"/>
</dbReference>
<feature type="domain" description="C3H1-type" evidence="6">
    <location>
        <begin position="163"/>
        <end position="191"/>
    </location>
</feature>
<evidence type="ECO:0000256" key="1">
    <source>
        <dbReference type="ARBA" id="ARBA00022723"/>
    </source>
</evidence>
<accession>A0A9P5H5K8</accession>
<protein>
    <recommendedName>
        <fullName evidence="6">C3H1-type domain-containing protein</fullName>
    </recommendedName>
</protein>
<reference evidence="7" key="1">
    <citation type="submission" date="2020-03" db="EMBL/GenBank/DDBJ databases">
        <title>Draft Genome Sequence of Cylindrodendrum hubeiense.</title>
        <authorList>
            <person name="Buettner E."/>
            <person name="Kellner H."/>
        </authorList>
    </citation>
    <scope>NUCLEOTIDE SEQUENCE</scope>
    <source>
        <strain evidence="7">IHI 201604</strain>
    </source>
</reference>
<evidence type="ECO:0000256" key="5">
    <source>
        <dbReference type="SAM" id="MobiDB-lite"/>
    </source>
</evidence>
<evidence type="ECO:0000313" key="8">
    <source>
        <dbReference type="Proteomes" id="UP000722485"/>
    </source>
</evidence>
<sequence>MPPPRPLFFLVRPGLERFTSTGELIVQPGTIVPLIPIDLLPEWLDICGIPRNLQPEDTVGMTNLGSFHAEANVYRLKFIYLNDDAESQDQGEGNNDTDESVAGSPSSCSPQPPSSAGSASASNSRSKSTRRVFQGLASSRYNNPTPQRIASPRPRAASKKPAMPKGSVCRYWCHHGTCKWGTVCRYRHSMPQTTEELAMVGLTDFPDWWLASTGVLSIQPGLRDKGTHKPSKKQTQKKIPAQVRGPQLEERAPVNERGTQSVKEEGSEAEDPVMDQEEVPPVRVAEGEDDLIEF</sequence>
<feature type="region of interest" description="Disordered" evidence="5">
    <location>
        <begin position="219"/>
        <end position="294"/>
    </location>
</feature>
<feature type="compositionally biased region" description="Polar residues" evidence="5">
    <location>
        <begin position="136"/>
        <end position="148"/>
    </location>
</feature>
<feature type="compositionally biased region" description="Acidic residues" evidence="5">
    <location>
        <begin position="267"/>
        <end position="278"/>
    </location>
</feature>
<dbReference type="SUPFAM" id="SSF90229">
    <property type="entry name" value="CCCH zinc finger"/>
    <property type="match status" value="1"/>
</dbReference>
<dbReference type="OrthoDB" id="411372at2759"/>
<dbReference type="Proteomes" id="UP000722485">
    <property type="component" value="Unassembled WGS sequence"/>
</dbReference>
<gene>
    <name evidence="7" type="ORF">G7Z17_g8603</name>
</gene>
<dbReference type="InterPro" id="IPR036855">
    <property type="entry name" value="Znf_CCCH_sf"/>
</dbReference>
<keyword evidence="3 4" id="KW-0862">Zinc</keyword>
<evidence type="ECO:0000313" key="7">
    <source>
        <dbReference type="EMBL" id="KAF7546203.1"/>
    </source>
</evidence>
<feature type="compositionally biased region" description="Acidic residues" evidence="5">
    <location>
        <begin position="86"/>
        <end position="99"/>
    </location>
</feature>
<feature type="region of interest" description="Disordered" evidence="5">
    <location>
        <begin position="86"/>
        <end position="163"/>
    </location>
</feature>
<evidence type="ECO:0000256" key="4">
    <source>
        <dbReference type="PROSITE-ProRule" id="PRU00723"/>
    </source>
</evidence>
<organism evidence="7 8">
    <name type="scientific">Cylindrodendrum hubeiense</name>
    <dbReference type="NCBI Taxonomy" id="595255"/>
    <lineage>
        <taxon>Eukaryota</taxon>
        <taxon>Fungi</taxon>
        <taxon>Dikarya</taxon>
        <taxon>Ascomycota</taxon>
        <taxon>Pezizomycotina</taxon>
        <taxon>Sordariomycetes</taxon>
        <taxon>Hypocreomycetidae</taxon>
        <taxon>Hypocreales</taxon>
        <taxon>Nectriaceae</taxon>
        <taxon>Cylindrodendrum</taxon>
    </lineage>
</organism>
<keyword evidence="8" id="KW-1185">Reference proteome</keyword>
<evidence type="ECO:0000256" key="3">
    <source>
        <dbReference type="ARBA" id="ARBA00022833"/>
    </source>
</evidence>
<dbReference type="Gene3D" id="4.10.1000.10">
    <property type="entry name" value="Zinc finger, CCCH-type"/>
    <property type="match status" value="1"/>
</dbReference>
<feature type="zinc finger region" description="C3H1-type" evidence="4">
    <location>
        <begin position="163"/>
        <end position="191"/>
    </location>
</feature>
<dbReference type="PROSITE" id="PS50103">
    <property type="entry name" value="ZF_C3H1"/>
    <property type="match status" value="1"/>
</dbReference>
<dbReference type="InterPro" id="IPR000571">
    <property type="entry name" value="Znf_CCCH"/>
</dbReference>
<name>A0A9P5H5K8_9HYPO</name>
<keyword evidence="1 4" id="KW-0479">Metal-binding</keyword>
<proteinExistence type="predicted"/>
<comment type="caution">
    <text evidence="7">The sequence shown here is derived from an EMBL/GenBank/DDBJ whole genome shotgun (WGS) entry which is preliminary data.</text>
</comment>
<feature type="compositionally biased region" description="Low complexity" evidence="5">
    <location>
        <begin position="102"/>
        <end position="126"/>
    </location>
</feature>
<dbReference type="GO" id="GO:0008270">
    <property type="term" value="F:zinc ion binding"/>
    <property type="evidence" value="ECO:0007669"/>
    <property type="project" value="UniProtKB-KW"/>
</dbReference>